<dbReference type="InterPro" id="IPR012577">
    <property type="entry name" value="NIPSNAP"/>
</dbReference>
<dbReference type="SUPFAM" id="SSF54909">
    <property type="entry name" value="Dimeric alpha+beta barrel"/>
    <property type="match status" value="1"/>
</dbReference>
<comment type="caution">
    <text evidence="2">The sequence shown here is derived from an EMBL/GenBank/DDBJ whole genome shotgun (WGS) entry which is preliminary data.</text>
</comment>
<keyword evidence="3" id="KW-1185">Reference proteome</keyword>
<name>A0ABU9XH08_9BACI</name>
<protein>
    <submittedName>
        <fullName evidence="2">NIPSNAP family protein</fullName>
    </submittedName>
</protein>
<accession>A0ABU9XH08</accession>
<dbReference type="Gene3D" id="3.30.70.100">
    <property type="match status" value="1"/>
</dbReference>
<proteinExistence type="predicted"/>
<gene>
    <name evidence="2" type="ORF">ABC228_10155</name>
</gene>
<evidence type="ECO:0000313" key="3">
    <source>
        <dbReference type="Proteomes" id="UP001444625"/>
    </source>
</evidence>
<dbReference type="InterPro" id="IPR011008">
    <property type="entry name" value="Dimeric_a/b-barrel"/>
</dbReference>
<reference evidence="2 3" key="1">
    <citation type="submission" date="2024-05" db="EMBL/GenBank/DDBJ databases">
        <authorList>
            <person name="Haq I."/>
            <person name="Ullah Z."/>
            <person name="Ahmad R."/>
            <person name="Li M."/>
            <person name="Tong Y."/>
        </authorList>
    </citation>
    <scope>NUCLEOTIDE SEQUENCE [LARGE SCALE GENOMIC DNA]</scope>
    <source>
        <strain evidence="2 3">16A2E</strain>
    </source>
</reference>
<evidence type="ECO:0000259" key="1">
    <source>
        <dbReference type="Pfam" id="PF07978"/>
    </source>
</evidence>
<dbReference type="Proteomes" id="UP001444625">
    <property type="component" value="Unassembled WGS sequence"/>
</dbReference>
<feature type="domain" description="NIPSNAP" evidence="1">
    <location>
        <begin position="7"/>
        <end position="77"/>
    </location>
</feature>
<organism evidence="2 3">
    <name type="scientific">Ornithinibacillus xuwenensis</name>
    <dbReference type="NCBI Taxonomy" id="3144668"/>
    <lineage>
        <taxon>Bacteria</taxon>
        <taxon>Bacillati</taxon>
        <taxon>Bacillota</taxon>
        <taxon>Bacilli</taxon>
        <taxon>Bacillales</taxon>
        <taxon>Bacillaceae</taxon>
        <taxon>Ornithinibacillus</taxon>
    </lineage>
</organism>
<evidence type="ECO:0000313" key="2">
    <source>
        <dbReference type="EMBL" id="MEN2767550.1"/>
    </source>
</evidence>
<sequence>MIYRRKKYKVNPLILESFNHHFNHTLLPTQLKYGARLVGRWMKREDEEVEIFAIWEYDSYEEYEKIETKVRNDQAHLKRVQQWFEMHGGKENLRNVFYKIEQDFVEDTVTHD</sequence>
<dbReference type="Pfam" id="PF07978">
    <property type="entry name" value="NIPSNAP"/>
    <property type="match status" value="1"/>
</dbReference>
<dbReference type="EMBL" id="JBDIML010000003">
    <property type="protein sequence ID" value="MEN2767550.1"/>
    <property type="molecule type" value="Genomic_DNA"/>
</dbReference>
<dbReference type="RefSeq" id="WP_345825023.1">
    <property type="nucleotide sequence ID" value="NZ_JBDIML010000003.1"/>
</dbReference>